<gene>
    <name evidence="2" type="ORF">EOI86_03730</name>
</gene>
<feature type="chain" id="PRO_5018776540" evidence="1">
    <location>
        <begin position="25"/>
        <end position="148"/>
    </location>
</feature>
<organism evidence="2 3">
    <name type="scientific">Hwanghaeella grinnelliae</name>
    <dbReference type="NCBI Taxonomy" id="2500179"/>
    <lineage>
        <taxon>Bacteria</taxon>
        <taxon>Pseudomonadati</taxon>
        <taxon>Pseudomonadota</taxon>
        <taxon>Alphaproteobacteria</taxon>
        <taxon>Rhodospirillales</taxon>
        <taxon>Rhodospirillaceae</taxon>
        <taxon>Hwanghaeella</taxon>
    </lineage>
</organism>
<evidence type="ECO:0000313" key="3">
    <source>
        <dbReference type="Proteomes" id="UP000287447"/>
    </source>
</evidence>
<protein>
    <submittedName>
        <fullName evidence="2">Uncharacterized protein</fullName>
    </submittedName>
</protein>
<feature type="signal peptide" evidence="1">
    <location>
        <begin position="1"/>
        <end position="24"/>
    </location>
</feature>
<reference evidence="3" key="1">
    <citation type="submission" date="2019-01" db="EMBL/GenBank/DDBJ databases">
        <title>Gri0909 isolated from a small marine red alga.</title>
        <authorList>
            <person name="Kim J."/>
            <person name="Jeong S.E."/>
            <person name="Jeon C.O."/>
        </authorList>
    </citation>
    <scope>NUCLEOTIDE SEQUENCE [LARGE SCALE GENOMIC DNA]</scope>
    <source>
        <strain evidence="3">Gri0909</strain>
    </source>
</reference>
<dbReference type="AlphaFoldDB" id="A0A3S2Z9B0"/>
<sequence length="148" mass="16204">MRSFIPTIAAAVMAAFVVLPVSKAAADSSRFIPLGRIPQLLQPGGSTPPRFKRGSRPVKFFVDQATLPQSLSTNLSNACAHGIFNTKKPGRYYVEVELQGGKKKRLAYANTLGFNLRDPGNRRGRDLAFLFELDGTSQCKVYAIPTLF</sequence>
<accession>A0A3S2Z9B0</accession>
<dbReference type="OrthoDB" id="7305318at2"/>
<keyword evidence="3" id="KW-1185">Reference proteome</keyword>
<dbReference type="RefSeq" id="WP_127763778.1">
    <property type="nucleotide sequence ID" value="NZ_SADE01000001.1"/>
</dbReference>
<evidence type="ECO:0000256" key="1">
    <source>
        <dbReference type="SAM" id="SignalP"/>
    </source>
</evidence>
<keyword evidence="1" id="KW-0732">Signal</keyword>
<proteinExistence type="predicted"/>
<dbReference type="EMBL" id="SADE01000001">
    <property type="protein sequence ID" value="RVU38406.1"/>
    <property type="molecule type" value="Genomic_DNA"/>
</dbReference>
<evidence type="ECO:0000313" key="2">
    <source>
        <dbReference type="EMBL" id="RVU38406.1"/>
    </source>
</evidence>
<comment type="caution">
    <text evidence="2">The sequence shown here is derived from an EMBL/GenBank/DDBJ whole genome shotgun (WGS) entry which is preliminary data.</text>
</comment>
<name>A0A3S2Z9B0_9PROT</name>
<dbReference type="Proteomes" id="UP000287447">
    <property type="component" value="Unassembled WGS sequence"/>
</dbReference>